<evidence type="ECO:0000313" key="2">
    <source>
        <dbReference type="EMBL" id="KAK3276378.1"/>
    </source>
</evidence>
<reference evidence="2 3" key="1">
    <citation type="journal article" date="2015" name="Genome Biol. Evol.">
        <title>Comparative Genomics of a Bacterivorous Green Alga Reveals Evolutionary Causalities and Consequences of Phago-Mixotrophic Mode of Nutrition.</title>
        <authorList>
            <person name="Burns J.A."/>
            <person name="Paasch A."/>
            <person name="Narechania A."/>
            <person name="Kim E."/>
        </authorList>
    </citation>
    <scope>NUCLEOTIDE SEQUENCE [LARGE SCALE GENOMIC DNA]</scope>
    <source>
        <strain evidence="2 3">PLY_AMNH</strain>
    </source>
</reference>
<proteinExistence type="predicted"/>
<gene>
    <name evidence="2" type="ORF">CYMTET_15541</name>
</gene>
<feature type="region of interest" description="Disordered" evidence="1">
    <location>
        <begin position="1"/>
        <end position="39"/>
    </location>
</feature>
<feature type="compositionally biased region" description="Low complexity" evidence="1">
    <location>
        <begin position="258"/>
        <end position="273"/>
    </location>
</feature>
<dbReference type="EMBL" id="LGRX02006584">
    <property type="protein sequence ID" value="KAK3276378.1"/>
    <property type="molecule type" value="Genomic_DNA"/>
</dbReference>
<accession>A0AAE0L8W7</accession>
<dbReference type="AlphaFoldDB" id="A0AAE0L8W7"/>
<name>A0AAE0L8W7_9CHLO</name>
<organism evidence="2 3">
    <name type="scientific">Cymbomonas tetramitiformis</name>
    <dbReference type="NCBI Taxonomy" id="36881"/>
    <lineage>
        <taxon>Eukaryota</taxon>
        <taxon>Viridiplantae</taxon>
        <taxon>Chlorophyta</taxon>
        <taxon>Pyramimonadophyceae</taxon>
        <taxon>Pyramimonadales</taxon>
        <taxon>Pyramimonadaceae</taxon>
        <taxon>Cymbomonas</taxon>
    </lineage>
</organism>
<sequence length="932" mass="101263">MFDTPRSTSNADVRTVGPDGQTELIKPTPTSNGRKGSVFRNDVSSHISFITAHRSLEDARENVENILASTVLRSLEEDAVSVPSADSLFGARLSSSKYLSLPVPENSSEEVGASLSSRRQRFSLCTSAVRLPESAGEFFLKSSVALAPPSPPPAKRLSRGTSFKKKSSFLQRSVSGRASQEKGSSPRTGITPDGSPSVSNPTSVDATPNRSARPSAGGISAGSTRTPNVPGPPTNLSSEVLQAAATAPDLQISASAVAADAAPTAPDGTGDPTAKPRGTSAKQSQQGQQKRASRVKSSHKSNSPSHEAVSQYLNRARNWQNMQKRPAASKSPTGLRFGAESSLARAMEAPEDAYDARLGWQLREGRTGSRSPRSHRSTSQRTEKLATPRDTLPEEPEPDRASLLTAFFLETRENAKILARNQERMDVEGDSEQLIQMEAQWAIQDHAEKVPSLEELQKLKRAALNSKRVLAAVQVWWKLLEIKPPAQHGFMNKAQWCELHVMVARDLFGTDEHDTEIRGVSEQEWYHLFSAKGSPNPVSIDFDQFHDRAVALLVAWAPKADFYQLSANLLRLAEATSKATLSNALKMRRHISVKRPGFKPKPNPARWYDAAMNLQKTNAQPAEGGETQPVQEPPSEPPGQLPPSSRWEGQALSQIETERHVGLMPQKRAMTKLPPISSPVSMSMSVGHMAGGGVLETLDTPNPPDLAYEPSIEYSPTSVLDARDHPYTGLSPQASLSNLPSFTYSAAPPPANLERSVSCPPELPDLPPGLVWNYWQDSHGNLFVTPMATKYQLPAPETLVAPDSLARGIEWRGIVPAKMGGPNAGGALSTRAKQEKELFLNSKRDISDELSRNDIAVQRQLFAEQALGTNKICPLLHVESSKTRGFPFPFWETKTKNLTPNQGNLPPLKFNGDDLTNVNLTSANGSVHTIYV</sequence>
<dbReference type="Proteomes" id="UP001190700">
    <property type="component" value="Unassembled WGS sequence"/>
</dbReference>
<feature type="region of interest" description="Disordered" evidence="1">
    <location>
        <begin position="258"/>
        <end position="309"/>
    </location>
</feature>
<feature type="region of interest" description="Disordered" evidence="1">
    <location>
        <begin position="363"/>
        <end position="398"/>
    </location>
</feature>
<evidence type="ECO:0000256" key="1">
    <source>
        <dbReference type="SAM" id="MobiDB-lite"/>
    </source>
</evidence>
<feature type="region of interest" description="Disordered" evidence="1">
    <location>
        <begin position="323"/>
        <end position="342"/>
    </location>
</feature>
<feature type="compositionally biased region" description="Pro residues" evidence="1">
    <location>
        <begin position="631"/>
        <end position="641"/>
    </location>
</feature>
<feature type="compositionally biased region" description="Basic residues" evidence="1">
    <location>
        <begin position="156"/>
        <end position="167"/>
    </location>
</feature>
<keyword evidence="3" id="KW-1185">Reference proteome</keyword>
<feature type="region of interest" description="Disordered" evidence="1">
    <location>
        <begin position="144"/>
        <end position="236"/>
    </location>
</feature>
<feature type="compositionally biased region" description="Polar residues" evidence="1">
    <location>
        <begin position="168"/>
        <end position="212"/>
    </location>
</feature>
<protein>
    <submittedName>
        <fullName evidence="2">Uncharacterized protein</fullName>
    </submittedName>
</protein>
<comment type="caution">
    <text evidence="2">The sequence shown here is derived from an EMBL/GenBank/DDBJ whole genome shotgun (WGS) entry which is preliminary data.</text>
</comment>
<feature type="region of interest" description="Disordered" evidence="1">
    <location>
        <begin position="620"/>
        <end position="649"/>
    </location>
</feature>
<evidence type="ECO:0000313" key="3">
    <source>
        <dbReference type="Proteomes" id="UP001190700"/>
    </source>
</evidence>
<feature type="compositionally biased region" description="Polar residues" evidence="1">
    <location>
        <begin position="280"/>
        <end position="290"/>
    </location>
</feature>
<feature type="compositionally biased region" description="Polar residues" evidence="1">
    <location>
        <begin position="1"/>
        <end position="12"/>
    </location>
</feature>